<accession>A0A1M5Y470</accession>
<reference evidence="5" key="1">
    <citation type="submission" date="2016-11" db="EMBL/GenBank/DDBJ databases">
        <authorList>
            <person name="Varghese N."/>
            <person name="Submissions S."/>
        </authorList>
    </citation>
    <scope>NUCLEOTIDE SEQUENCE [LARGE SCALE GENOMIC DNA]</scope>
    <source>
        <strain evidence="5">DSM 19859</strain>
    </source>
</reference>
<dbReference type="RefSeq" id="WP_072982547.1">
    <property type="nucleotide sequence ID" value="NZ_FQXT01000003.1"/>
</dbReference>
<keyword evidence="6" id="KW-1185">Reference proteome</keyword>
<reference evidence="4" key="2">
    <citation type="submission" date="2016-11" db="EMBL/GenBank/DDBJ databases">
        <authorList>
            <person name="Jaros S."/>
            <person name="Januszkiewicz K."/>
            <person name="Wedrychowicz H."/>
        </authorList>
    </citation>
    <scope>NUCLEOTIDE SEQUENCE [LARGE SCALE GENOMIC DNA]</scope>
    <source>
        <strain evidence="4">DSM 19859</strain>
    </source>
</reference>
<evidence type="ECO:0000313" key="3">
    <source>
        <dbReference type="EMBL" id="RXG30464.1"/>
    </source>
</evidence>
<feature type="transmembrane region" description="Helical" evidence="1">
    <location>
        <begin position="6"/>
        <end position="25"/>
    </location>
</feature>
<evidence type="ECO:0000256" key="1">
    <source>
        <dbReference type="SAM" id="Phobius"/>
    </source>
</evidence>
<keyword evidence="1" id="KW-0812">Transmembrane</keyword>
<keyword evidence="1" id="KW-0472">Membrane</keyword>
<dbReference type="NCBIfam" id="NF047864">
    <property type="entry name" value="CBU_0592_membra"/>
    <property type="match status" value="1"/>
</dbReference>
<gene>
    <name evidence="3" type="ORF">DSM01_1214</name>
    <name evidence="4" type="ORF">SAMN04487999_1921</name>
</gene>
<dbReference type="STRING" id="573501.SAMN04487999_1921"/>
<dbReference type="EMBL" id="FQXT01000003">
    <property type="protein sequence ID" value="SHI06837.1"/>
    <property type="molecule type" value="Genomic_DNA"/>
</dbReference>
<evidence type="ECO:0000313" key="4">
    <source>
        <dbReference type="EMBL" id="SHI06837.1"/>
    </source>
</evidence>
<dbReference type="Pfam" id="PF26604">
    <property type="entry name" value="CBU_0592"/>
    <property type="match status" value="1"/>
</dbReference>
<feature type="transmembrane region" description="Helical" evidence="1">
    <location>
        <begin position="32"/>
        <end position="52"/>
    </location>
</feature>
<dbReference type="Proteomes" id="UP000184240">
    <property type="component" value="Unassembled WGS sequence"/>
</dbReference>
<dbReference type="Proteomes" id="UP000290037">
    <property type="component" value="Unassembled WGS sequence"/>
</dbReference>
<organism evidence="4 5">
    <name type="scientific">Leeuwenhoekiella palythoae</name>
    <dbReference type="NCBI Taxonomy" id="573501"/>
    <lineage>
        <taxon>Bacteria</taxon>
        <taxon>Pseudomonadati</taxon>
        <taxon>Bacteroidota</taxon>
        <taxon>Flavobacteriia</taxon>
        <taxon>Flavobacteriales</taxon>
        <taxon>Flavobacteriaceae</taxon>
        <taxon>Leeuwenhoekiella</taxon>
    </lineage>
</organism>
<name>A0A1M5Y470_9FLAO</name>
<dbReference type="InterPro" id="IPR058058">
    <property type="entry name" value="CBU_0592-like"/>
</dbReference>
<dbReference type="OrthoDB" id="798534at2"/>
<dbReference type="EMBL" id="QOVN01000002">
    <property type="protein sequence ID" value="RXG30464.1"/>
    <property type="molecule type" value="Genomic_DNA"/>
</dbReference>
<feature type="domain" description="CBU-0592-like" evidence="2">
    <location>
        <begin position="4"/>
        <end position="75"/>
    </location>
</feature>
<evidence type="ECO:0000259" key="2">
    <source>
        <dbReference type="Pfam" id="PF26604"/>
    </source>
</evidence>
<feature type="transmembrane region" description="Helical" evidence="1">
    <location>
        <begin position="58"/>
        <end position="77"/>
    </location>
</feature>
<protein>
    <recommendedName>
        <fullName evidence="2">CBU-0592-like domain-containing protein</fullName>
    </recommendedName>
</protein>
<keyword evidence="1" id="KW-1133">Transmembrane helix</keyword>
<evidence type="ECO:0000313" key="6">
    <source>
        <dbReference type="Proteomes" id="UP000290037"/>
    </source>
</evidence>
<dbReference type="AlphaFoldDB" id="A0A1M5Y470"/>
<reference evidence="3 6" key="3">
    <citation type="submission" date="2018-07" db="EMBL/GenBank/DDBJ databases">
        <title>Leeuwenhoekiella genomics.</title>
        <authorList>
            <person name="Tahon G."/>
            <person name="Willems A."/>
        </authorList>
    </citation>
    <scope>NUCLEOTIDE SEQUENCE [LARGE SCALE GENOMIC DNA]</scope>
    <source>
        <strain evidence="3 6">LMG 24856</strain>
    </source>
</reference>
<sequence length="86" mass="9478">MNLVDWLGAIGVFQILLAYILNVTGKITPESWSFILLNFIGATIACTASVLLDYLPFVILEGVWALTSLITLIKKIISPRNTNLEV</sequence>
<proteinExistence type="predicted"/>
<evidence type="ECO:0000313" key="5">
    <source>
        <dbReference type="Proteomes" id="UP000184240"/>
    </source>
</evidence>